<reference evidence="1" key="1">
    <citation type="submission" date="2022-07" db="EMBL/GenBank/DDBJ databases">
        <title>Genome Sequence of Lecanicillium saksenae.</title>
        <authorList>
            <person name="Buettner E."/>
        </authorList>
    </citation>
    <scope>NUCLEOTIDE SEQUENCE</scope>
    <source>
        <strain evidence="1">VT-O1</strain>
    </source>
</reference>
<gene>
    <name evidence="1" type="ORF">NLG97_g1742</name>
</gene>
<accession>A0ACC1R5K3</accession>
<comment type="caution">
    <text evidence="1">The sequence shown here is derived from an EMBL/GenBank/DDBJ whole genome shotgun (WGS) entry which is preliminary data.</text>
</comment>
<name>A0ACC1R5K3_9HYPO</name>
<evidence type="ECO:0000313" key="2">
    <source>
        <dbReference type="Proteomes" id="UP001148737"/>
    </source>
</evidence>
<dbReference type="EMBL" id="JANAKD010000098">
    <property type="protein sequence ID" value="KAJ3497644.1"/>
    <property type="molecule type" value="Genomic_DNA"/>
</dbReference>
<keyword evidence="2" id="KW-1185">Reference proteome</keyword>
<organism evidence="1 2">
    <name type="scientific">Lecanicillium saksenae</name>
    <dbReference type="NCBI Taxonomy" id="468837"/>
    <lineage>
        <taxon>Eukaryota</taxon>
        <taxon>Fungi</taxon>
        <taxon>Dikarya</taxon>
        <taxon>Ascomycota</taxon>
        <taxon>Pezizomycotina</taxon>
        <taxon>Sordariomycetes</taxon>
        <taxon>Hypocreomycetidae</taxon>
        <taxon>Hypocreales</taxon>
        <taxon>Cordycipitaceae</taxon>
        <taxon>Lecanicillium</taxon>
    </lineage>
</organism>
<dbReference type="Proteomes" id="UP001148737">
    <property type="component" value="Unassembled WGS sequence"/>
</dbReference>
<sequence>MLVQLAGDIGFPPEPQVWILVVAMLIALAYTGTVRWPSHMLDISDQGQSLAKGDPYVIMNGKKQEVVLCAPEHLQAFFENDARAHWKAVDGNLGYFLHRFAALSLNAGQYRKYLPTQAYGALCGASERRELDKDQAYGELMELIQMREELGRNAFLGLGMISRFYALLPTRANRLLNEYTERFKEFNLRMVALSEQKNLATPVQQILSQVQASGSISWKQFIHTVDETLFENLDVAGSALSALLINVAGDVAVQEQVLKEAARYVASDGEGIEAYLARSDTHLERCCAESRRLSPALWFLLCECAPSDKNICGFHIPAGTDVTIDWWRINVHSPLWSAAVATESGEKHITGFDFYPDRFTVLSSLDYRHSLVGYGAGFRKCLGQHLASLMMRIVLFEVVSRYSIKAERRLCDVGFRRDKFIVTPNSEHLVFTKGPKIIFPASDCHVQQFLAVETRGNLPKVFCAAVQGAAAFAT</sequence>
<evidence type="ECO:0000313" key="1">
    <source>
        <dbReference type="EMBL" id="KAJ3497644.1"/>
    </source>
</evidence>
<protein>
    <submittedName>
        <fullName evidence="1">Uncharacterized protein</fullName>
    </submittedName>
</protein>
<proteinExistence type="predicted"/>